<evidence type="ECO:0000313" key="2">
    <source>
        <dbReference type="Proteomes" id="UP000199492"/>
    </source>
</evidence>
<dbReference type="AlphaFoldDB" id="A0A1G8B8J5"/>
<dbReference type="STRING" id="262004.SAMN04489796_102178"/>
<keyword evidence="2" id="KW-1185">Reference proteome</keyword>
<reference evidence="2" key="1">
    <citation type="submission" date="2016-10" db="EMBL/GenBank/DDBJ databases">
        <authorList>
            <person name="Varghese N."/>
            <person name="Submissions S."/>
        </authorList>
    </citation>
    <scope>NUCLEOTIDE SEQUENCE [LARGE SCALE GENOMIC DNA]</scope>
    <source>
        <strain evidence="2">DSM 15363</strain>
    </source>
</reference>
<organism evidence="1 2">
    <name type="scientific">Winogradskyella thalassocola</name>
    <dbReference type="NCBI Taxonomy" id="262004"/>
    <lineage>
        <taxon>Bacteria</taxon>
        <taxon>Pseudomonadati</taxon>
        <taxon>Bacteroidota</taxon>
        <taxon>Flavobacteriia</taxon>
        <taxon>Flavobacteriales</taxon>
        <taxon>Flavobacteriaceae</taxon>
        <taxon>Winogradskyella</taxon>
    </lineage>
</organism>
<dbReference type="EMBL" id="FNCZ01000002">
    <property type="protein sequence ID" value="SDH29559.1"/>
    <property type="molecule type" value="Genomic_DNA"/>
</dbReference>
<name>A0A1G8B8J5_9FLAO</name>
<dbReference type="OrthoDB" id="6401702at2"/>
<sequence length="49" mass="5503">MEYKIIEHTDPSTLAKLINTEMGNGWRVQGGVTISKYGDYIQALIKGVY</sequence>
<proteinExistence type="predicted"/>
<accession>A0A1G8B8J5</accession>
<gene>
    <name evidence="1" type="ORF">SAMN04489796_102178</name>
</gene>
<dbReference type="Proteomes" id="UP000199492">
    <property type="component" value="Unassembled WGS sequence"/>
</dbReference>
<dbReference type="RefSeq" id="WP_092467059.1">
    <property type="nucleotide sequence ID" value="NZ_FNCZ01000002.1"/>
</dbReference>
<protein>
    <submittedName>
        <fullName evidence="1">Uncharacterized protein</fullName>
    </submittedName>
</protein>
<evidence type="ECO:0000313" key="1">
    <source>
        <dbReference type="EMBL" id="SDH29559.1"/>
    </source>
</evidence>